<dbReference type="Gene3D" id="3.40.640.10">
    <property type="entry name" value="Type I PLP-dependent aspartate aminotransferase-like (Major domain)"/>
    <property type="match status" value="1"/>
</dbReference>
<dbReference type="Pfam" id="PF06838">
    <property type="entry name" value="Met_gamma_lyase"/>
    <property type="match status" value="1"/>
</dbReference>
<dbReference type="EMBL" id="AZGD01000090">
    <property type="protein sequence ID" value="KRM18800.1"/>
    <property type="molecule type" value="Genomic_DNA"/>
</dbReference>
<gene>
    <name evidence="1" type="ORF">FC40_GL000585</name>
</gene>
<protein>
    <submittedName>
        <fullName evidence="1">Aluminum resistance protein</fullName>
    </submittedName>
</protein>
<dbReference type="InterPro" id="IPR015424">
    <property type="entry name" value="PyrdxlP-dep_Trfase"/>
</dbReference>
<dbReference type="SUPFAM" id="SSF53383">
    <property type="entry name" value="PLP-dependent transferases"/>
    <property type="match status" value="1"/>
</dbReference>
<evidence type="ECO:0000313" key="1">
    <source>
        <dbReference type="EMBL" id="KRM18800.1"/>
    </source>
</evidence>
<proteinExistence type="predicted"/>
<dbReference type="Gene3D" id="3.90.1150.60">
    <property type="entry name" value="Methioning gamme-lyase, C-terminal domain"/>
    <property type="match status" value="1"/>
</dbReference>
<dbReference type="OrthoDB" id="9764766at2"/>
<dbReference type="PANTHER" id="PTHR46658">
    <property type="entry name" value="CYS OR MET METABOLISM PYRIDOXAL-PHOSPHATE-DEPENDENT ENZYME"/>
    <property type="match status" value="1"/>
</dbReference>
<dbReference type="PANTHER" id="PTHR46658:SF1">
    <property type="entry name" value="CYS OR MET METABOLISM PYRIDOXAL-PHOSPHATE-DEPENDENT ENZYME"/>
    <property type="match status" value="1"/>
</dbReference>
<organism evidence="1 2">
    <name type="scientific">Ligilactobacillus hayakitensis DSM 18933 = JCM 14209</name>
    <dbReference type="NCBI Taxonomy" id="1423755"/>
    <lineage>
        <taxon>Bacteria</taxon>
        <taxon>Bacillati</taxon>
        <taxon>Bacillota</taxon>
        <taxon>Bacilli</taxon>
        <taxon>Lactobacillales</taxon>
        <taxon>Lactobacillaceae</taxon>
        <taxon>Ligilactobacillus</taxon>
    </lineage>
</organism>
<dbReference type="eggNOG" id="COG4100">
    <property type="taxonomic scope" value="Bacteria"/>
</dbReference>
<dbReference type="Proteomes" id="UP000051054">
    <property type="component" value="Unassembled WGS sequence"/>
</dbReference>
<sequence length="428" mass="47284">MTSWMKGLPEDLQAKVKKVDKKISEKLSEIDEIVLHNQQRVLQIFRENRVAEEDLVGSTGYGYDDIGRDKLDKIFADYFKTEDAMVKPQLTSGTHAISTAFFGVLRPGDSLHYLTGMPYDTIQEVIGVAGDNPGTFKEYNIGFSYTPLLENGKVDYQTAEKNLKEDKSIKMVAIQRSRGYSSRDSFVVAEVAEMVKFVKKHAPNAVIFIDNCYGEFTEVDEPTFYGADLMAGSMYKNAGGGIAKTGAFLVGSKDLIEKCGSRLIVPGAGKYEGATYPFMRDFYEGFFLAPNVTGEAVKGSIFTAALLEEMGMEVSPKWDAQRTDLVQTVTFGKPEPMIAFCAAIQHNSPLNAFVDPVPSHMDGYEDEIIMASGSFTEGSTIELSSDGPLRAPYSLYIQGGLNYAHVKIAITKAVLEAFYKQLNRCNKK</sequence>
<dbReference type="RefSeq" id="WP_025021831.1">
    <property type="nucleotide sequence ID" value="NZ_AZGD01000090.1"/>
</dbReference>
<dbReference type="InterPro" id="IPR009651">
    <property type="entry name" value="Met_g_lyase_put"/>
</dbReference>
<comment type="caution">
    <text evidence="1">The sequence shown here is derived from an EMBL/GenBank/DDBJ whole genome shotgun (WGS) entry which is preliminary data.</text>
</comment>
<name>A0A0R1WLP4_9LACO</name>
<keyword evidence="2" id="KW-1185">Reference proteome</keyword>
<dbReference type="STRING" id="1423755.FC40_GL000585"/>
<dbReference type="PATRIC" id="fig|1423755.3.peg.639"/>
<reference evidence="1 2" key="1">
    <citation type="journal article" date="2015" name="Genome Announc.">
        <title>Expanding the biotechnology potential of lactobacilli through comparative genomics of 213 strains and associated genera.</title>
        <authorList>
            <person name="Sun Z."/>
            <person name="Harris H.M."/>
            <person name="McCann A."/>
            <person name="Guo C."/>
            <person name="Argimon S."/>
            <person name="Zhang W."/>
            <person name="Yang X."/>
            <person name="Jeffery I.B."/>
            <person name="Cooney J.C."/>
            <person name="Kagawa T.F."/>
            <person name="Liu W."/>
            <person name="Song Y."/>
            <person name="Salvetti E."/>
            <person name="Wrobel A."/>
            <person name="Rasinkangas P."/>
            <person name="Parkhill J."/>
            <person name="Rea M.C."/>
            <person name="O'Sullivan O."/>
            <person name="Ritari J."/>
            <person name="Douillard F.P."/>
            <person name="Paul Ross R."/>
            <person name="Yang R."/>
            <person name="Briner A.E."/>
            <person name="Felis G.E."/>
            <person name="de Vos W.M."/>
            <person name="Barrangou R."/>
            <person name="Klaenhammer T.R."/>
            <person name="Caufield P.W."/>
            <person name="Cui Y."/>
            <person name="Zhang H."/>
            <person name="O'Toole P.W."/>
        </authorList>
    </citation>
    <scope>NUCLEOTIDE SEQUENCE [LARGE SCALE GENOMIC DNA]</scope>
    <source>
        <strain evidence="1 2">DSM 18933</strain>
    </source>
</reference>
<dbReference type="AlphaFoldDB" id="A0A0R1WLP4"/>
<dbReference type="InterPro" id="IPR015421">
    <property type="entry name" value="PyrdxlP-dep_Trfase_major"/>
</dbReference>
<evidence type="ECO:0000313" key="2">
    <source>
        <dbReference type="Proteomes" id="UP000051054"/>
    </source>
</evidence>
<accession>A0A0R1WLP4</accession>